<dbReference type="OrthoDB" id="2087351at2"/>
<keyword evidence="1" id="KW-0812">Transmembrane</keyword>
<protein>
    <submittedName>
        <fullName evidence="2">DUF2953 domain-containing protein</fullName>
    </submittedName>
</protein>
<keyword evidence="1" id="KW-1133">Transmembrane helix</keyword>
<reference evidence="2 3" key="1">
    <citation type="submission" date="2018-07" db="EMBL/GenBank/DDBJ databases">
        <title>New species, Clostridium PI-S10-A1B.</title>
        <authorList>
            <person name="Krishna G."/>
            <person name="Summeta K."/>
            <person name="Shikha S."/>
            <person name="Prabhu P.B."/>
            <person name="Suresh K."/>
        </authorList>
    </citation>
    <scope>NUCLEOTIDE SEQUENCE [LARGE SCALE GENOMIC DNA]</scope>
    <source>
        <strain evidence="2 3">PI-S10-A1B</strain>
    </source>
</reference>
<name>A0A3E2N764_9FIRM</name>
<evidence type="ECO:0000256" key="1">
    <source>
        <dbReference type="SAM" id="Phobius"/>
    </source>
</evidence>
<organism evidence="2 3">
    <name type="scientific">Lacrimispora amygdalina</name>
    <dbReference type="NCBI Taxonomy" id="253257"/>
    <lineage>
        <taxon>Bacteria</taxon>
        <taxon>Bacillati</taxon>
        <taxon>Bacillota</taxon>
        <taxon>Clostridia</taxon>
        <taxon>Lachnospirales</taxon>
        <taxon>Lachnospiraceae</taxon>
        <taxon>Lacrimispora</taxon>
    </lineage>
</organism>
<sequence>MLHIILFILKLLGLLILILLGLILLAVVLVLFVPVRYRGEGSYFKKVKGNMKISWLLHILSVTVRYEEEVLIAVRLFGIPMMRPKKMDEELKEAEEIMVQAMEIKEPETVKEARQLGRDVKKTVRGESENSQSVQKDIKETEQTVRTEQVEKESWLQALFRKIKKKLIHILERIKYLYNRICVTLRNMKEKKDEIQTFLSNSENQKTAKLLYRQGKRLVRHIFPIKGHGNVTFGFEDPGLTGQALMAASLLYPFFHKYWDLYPVFDRSVFTAEGTFRGRIRLGTVLMIGLRMLLDKNFRTLLKRWLR</sequence>
<proteinExistence type="predicted"/>
<evidence type="ECO:0000313" key="2">
    <source>
        <dbReference type="EMBL" id="RFZ76825.1"/>
    </source>
</evidence>
<keyword evidence="1" id="KW-0472">Membrane</keyword>
<dbReference type="AlphaFoldDB" id="A0A3E2N764"/>
<accession>A0A3E2N764</accession>
<comment type="caution">
    <text evidence="2">The sequence shown here is derived from an EMBL/GenBank/DDBJ whole genome shotgun (WGS) entry which is preliminary data.</text>
</comment>
<dbReference type="EMBL" id="QOHO01000072">
    <property type="protein sequence ID" value="RFZ76825.1"/>
    <property type="molecule type" value="Genomic_DNA"/>
</dbReference>
<gene>
    <name evidence="2" type="ORF">DS742_21405</name>
</gene>
<dbReference type="RefSeq" id="WP_117419006.1">
    <property type="nucleotide sequence ID" value="NZ_QOHO01000072.1"/>
</dbReference>
<dbReference type="Proteomes" id="UP000260680">
    <property type="component" value="Unassembled WGS sequence"/>
</dbReference>
<feature type="transmembrane region" description="Helical" evidence="1">
    <location>
        <begin position="12"/>
        <end position="35"/>
    </location>
</feature>
<evidence type="ECO:0000313" key="3">
    <source>
        <dbReference type="Proteomes" id="UP000260680"/>
    </source>
</evidence>